<dbReference type="SUPFAM" id="SSF53098">
    <property type="entry name" value="Ribonuclease H-like"/>
    <property type="match status" value="1"/>
</dbReference>
<dbReference type="Gene3D" id="3.30.420.10">
    <property type="entry name" value="Ribonuclease H-like superfamily/Ribonuclease H"/>
    <property type="match status" value="1"/>
</dbReference>
<dbReference type="EMBL" id="UZAU01000681">
    <property type="status" value="NOT_ANNOTATED_CDS"/>
    <property type="molecule type" value="Genomic_DNA"/>
</dbReference>
<dbReference type="PANTHER" id="PTHR47074">
    <property type="entry name" value="BNAC02G40300D PROTEIN"/>
    <property type="match status" value="1"/>
</dbReference>
<dbReference type="Pfam" id="PF13456">
    <property type="entry name" value="RVT_3"/>
    <property type="match status" value="1"/>
</dbReference>
<name>A0A803QAV1_CANSA</name>
<dbReference type="InterPro" id="IPR012337">
    <property type="entry name" value="RNaseH-like_sf"/>
</dbReference>
<evidence type="ECO:0000313" key="3">
    <source>
        <dbReference type="Proteomes" id="UP000596661"/>
    </source>
</evidence>
<reference evidence="2" key="2">
    <citation type="submission" date="2021-03" db="UniProtKB">
        <authorList>
            <consortium name="EnsemblPlants"/>
        </authorList>
    </citation>
    <scope>IDENTIFICATION</scope>
</reference>
<dbReference type="InterPro" id="IPR036397">
    <property type="entry name" value="RNaseH_sf"/>
</dbReference>
<reference evidence="2" key="1">
    <citation type="submission" date="2018-11" db="EMBL/GenBank/DDBJ databases">
        <authorList>
            <person name="Grassa J C."/>
        </authorList>
    </citation>
    <scope>NUCLEOTIDE SEQUENCE [LARGE SCALE GENOMIC DNA]</scope>
</reference>
<proteinExistence type="predicted"/>
<dbReference type="GO" id="GO:0004523">
    <property type="term" value="F:RNA-DNA hybrid ribonuclease activity"/>
    <property type="evidence" value="ECO:0007669"/>
    <property type="project" value="InterPro"/>
</dbReference>
<evidence type="ECO:0000259" key="1">
    <source>
        <dbReference type="Pfam" id="PF13456"/>
    </source>
</evidence>
<keyword evidence="3" id="KW-1185">Reference proteome</keyword>
<dbReference type="InterPro" id="IPR002156">
    <property type="entry name" value="RNaseH_domain"/>
</dbReference>
<evidence type="ECO:0000313" key="2">
    <source>
        <dbReference type="EnsemblPlants" id="cds.evm.model.08.312"/>
    </source>
</evidence>
<protein>
    <recommendedName>
        <fullName evidence="1">RNase H type-1 domain-containing protein</fullName>
    </recommendedName>
</protein>
<dbReference type="InterPro" id="IPR044730">
    <property type="entry name" value="RNase_H-like_dom_plant"/>
</dbReference>
<dbReference type="Gramene" id="evm.model.08.312">
    <property type="protein sequence ID" value="cds.evm.model.08.312"/>
    <property type="gene ID" value="evm.TU.08.312"/>
</dbReference>
<dbReference type="AlphaFoldDB" id="A0A803QAV1"/>
<dbReference type="InterPro" id="IPR052929">
    <property type="entry name" value="RNase_H-like_EbsB-rel"/>
</dbReference>
<dbReference type="EnsemblPlants" id="evm.model.08.312">
    <property type="protein sequence ID" value="cds.evm.model.08.312"/>
    <property type="gene ID" value="evm.TU.08.312"/>
</dbReference>
<sequence length="169" mass="19023">MHALAYCSTASQCWEKAPIQLPLQQETSFVDWCVTVFNTATVETRKLFCTLCWALWSARNDKVNVDASIFGSSQDYGDGIVARDEHGYMLEGVSRLCHGNIRPELAEAIGVREALSWIKDKQWPNVILETDCLVVVQAIRSLIHMISFFGDYGDVPTDMLPFLVAEFEV</sequence>
<dbReference type="CDD" id="cd06222">
    <property type="entry name" value="RNase_H_like"/>
    <property type="match status" value="1"/>
</dbReference>
<dbReference type="Proteomes" id="UP000596661">
    <property type="component" value="Chromosome 8"/>
</dbReference>
<accession>A0A803QAV1</accession>
<dbReference type="GO" id="GO:0003676">
    <property type="term" value="F:nucleic acid binding"/>
    <property type="evidence" value="ECO:0007669"/>
    <property type="project" value="InterPro"/>
</dbReference>
<dbReference type="PANTHER" id="PTHR47074:SF11">
    <property type="entry name" value="REVERSE TRANSCRIPTASE-LIKE PROTEIN"/>
    <property type="match status" value="1"/>
</dbReference>
<feature type="domain" description="RNase H type-1" evidence="1">
    <location>
        <begin position="64"/>
        <end position="142"/>
    </location>
</feature>
<organism evidence="2 3">
    <name type="scientific">Cannabis sativa</name>
    <name type="common">Hemp</name>
    <name type="synonym">Marijuana</name>
    <dbReference type="NCBI Taxonomy" id="3483"/>
    <lineage>
        <taxon>Eukaryota</taxon>
        <taxon>Viridiplantae</taxon>
        <taxon>Streptophyta</taxon>
        <taxon>Embryophyta</taxon>
        <taxon>Tracheophyta</taxon>
        <taxon>Spermatophyta</taxon>
        <taxon>Magnoliopsida</taxon>
        <taxon>eudicotyledons</taxon>
        <taxon>Gunneridae</taxon>
        <taxon>Pentapetalae</taxon>
        <taxon>rosids</taxon>
        <taxon>fabids</taxon>
        <taxon>Rosales</taxon>
        <taxon>Cannabaceae</taxon>
        <taxon>Cannabis</taxon>
    </lineage>
</organism>